<dbReference type="EMBL" id="LFTY01000002">
    <property type="protein sequence ID" value="KMW58074.1"/>
    <property type="molecule type" value="Genomic_DNA"/>
</dbReference>
<accession>A0A0J9E8P9</accession>
<evidence type="ECO:0000313" key="2">
    <source>
        <dbReference type="Proteomes" id="UP000037178"/>
    </source>
</evidence>
<gene>
    <name evidence="1" type="ORF">AIOL_003044</name>
</gene>
<dbReference type="AlphaFoldDB" id="A0A0J9E8P9"/>
<proteinExistence type="predicted"/>
<evidence type="ECO:0000313" key="1">
    <source>
        <dbReference type="EMBL" id="KMW58074.1"/>
    </source>
</evidence>
<dbReference type="PATRIC" id="fig|1675527.3.peg.3184"/>
<name>A0A0J9E8P9_9RHOB</name>
<keyword evidence="2" id="KW-1185">Reference proteome</keyword>
<organism evidence="1 2">
    <name type="scientific">Candidatus Rhodobacter oscarellae</name>
    <dbReference type="NCBI Taxonomy" id="1675527"/>
    <lineage>
        <taxon>Bacteria</taxon>
        <taxon>Pseudomonadati</taxon>
        <taxon>Pseudomonadota</taxon>
        <taxon>Alphaproteobacteria</taxon>
        <taxon>Rhodobacterales</taxon>
        <taxon>Rhodobacter group</taxon>
        <taxon>Rhodobacter</taxon>
    </lineage>
</organism>
<protein>
    <submittedName>
        <fullName evidence="1">Uncharacterized protein</fullName>
    </submittedName>
</protein>
<comment type="caution">
    <text evidence="1">The sequence shown here is derived from an EMBL/GenBank/DDBJ whole genome shotgun (WGS) entry which is preliminary data.</text>
</comment>
<dbReference type="Proteomes" id="UP000037178">
    <property type="component" value="Unassembled WGS sequence"/>
</dbReference>
<sequence>MGAGWCLKRAFSLKGGACKRAPYRVHFEHCATRAAADLEVACASVLSCERSLTAPAFQWVATLPKRPPGGMRSFSATGSSE</sequence>
<reference evidence="1 2" key="1">
    <citation type="submission" date="2015-06" db="EMBL/GenBank/DDBJ databases">
        <title>Draft genome sequence of an Alphaproteobacteria species associated to the Mediterranean sponge Oscarella lobularis.</title>
        <authorList>
            <person name="Jourda C."/>
            <person name="Santini S."/>
            <person name="Claverie J.-M."/>
        </authorList>
    </citation>
    <scope>NUCLEOTIDE SEQUENCE [LARGE SCALE GENOMIC DNA]</scope>
    <source>
        <strain evidence="1">IGS</strain>
    </source>
</reference>